<dbReference type="SUPFAM" id="SSF50494">
    <property type="entry name" value="Trypsin-like serine proteases"/>
    <property type="match status" value="1"/>
</dbReference>
<dbReference type="SMART" id="SM00020">
    <property type="entry name" value="Tryp_SPc"/>
    <property type="match status" value="1"/>
</dbReference>
<evidence type="ECO:0000256" key="2">
    <source>
        <dbReference type="ARBA" id="ARBA00023157"/>
    </source>
</evidence>
<dbReference type="InterPro" id="IPR050430">
    <property type="entry name" value="Peptidase_S1"/>
</dbReference>
<dbReference type="PROSITE" id="PS50240">
    <property type="entry name" value="TRYPSIN_DOM"/>
    <property type="match status" value="1"/>
</dbReference>
<comment type="caution">
    <text evidence="4">The sequence shown here is derived from an EMBL/GenBank/DDBJ whole genome shotgun (WGS) entry which is preliminary data.</text>
</comment>
<dbReference type="InterPro" id="IPR001314">
    <property type="entry name" value="Peptidase_S1A"/>
</dbReference>
<dbReference type="AlphaFoldDB" id="A0A2P2G182"/>
<comment type="similarity">
    <text evidence="1">Belongs to the peptidase S1 family.</text>
</comment>
<reference evidence="4 5" key="1">
    <citation type="journal article" date="2014" name="Genome Announc.">
        <title>Draft Genome Sequence of Amycolatopsis lurida NRRL 2430, Producer of the Glycopeptide Family Antibiotic Ristocetin.</title>
        <authorList>
            <person name="Kwun M.J."/>
            <person name="Hong H.J."/>
        </authorList>
    </citation>
    <scope>NUCLEOTIDE SEQUENCE [LARGE SCALE GENOMIC DNA]</scope>
    <source>
        <strain evidence="4 5">NRRL 2430</strain>
    </source>
</reference>
<evidence type="ECO:0000259" key="3">
    <source>
        <dbReference type="PROSITE" id="PS50240"/>
    </source>
</evidence>
<feature type="domain" description="Peptidase S1" evidence="3">
    <location>
        <begin position="9"/>
        <end position="216"/>
    </location>
</feature>
<dbReference type="PRINTS" id="PR00722">
    <property type="entry name" value="CHYMOTRYPSIN"/>
</dbReference>
<evidence type="ECO:0000313" key="4">
    <source>
        <dbReference type="EMBL" id="KFU82728.1"/>
    </source>
</evidence>
<dbReference type="GO" id="GO:0006508">
    <property type="term" value="P:proteolysis"/>
    <property type="evidence" value="ECO:0007669"/>
    <property type="project" value="InterPro"/>
</dbReference>
<name>A0A2P2G182_AMYLU</name>
<proteinExistence type="inferred from homology"/>
<accession>A0A2P2G182</accession>
<dbReference type="InterPro" id="IPR001254">
    <property type="entry name" value="Trypsin_dom"/>
</dbReference>
<dbReference type="InterPro" id="IPR043504">
    <property type="entry name" value="Peptidase_S1_PA_chymotrypsin"/>
</dbReference>
<keyword evidence="5" id="KW-1185">Reference proteome</keyword>
<dbReference type="EMBL" id="JFBM01000002">
    <property type="protein sequence ID" value="KFU82728.1"/>
    <property type="molecule type" value="Genomic_DNA"/>
</dbReference>
<protein>
    <recommendedName>
        <fullName evidence="3">Peptidase S1 domain-containing protein</fullName>
    </recommendedName>
</protein>
<evidence type="ECO:0000313" key="5">
    <source>
        <dbReference type="Proteomes" id="UP000256220"/>
    </source>
</evidence>
<dbReference type="GO" id="GO:0004252">
    <property type="term" value="F:serine-type endopeptidase activity"/>
    <property type="evidence" value="ECO:0007669"/>
    <property type="project" value="InterPro"/>
</dbReference>
<dbReference type="PANTHER" id="PTHR24276:SF98">
    <property type="entry name" value="FI18310P1-RELATED"/>
    <property type="match status" value="1"/>
</dbReference>
<dbReference type="Pfam" id="PF00089">
    <property type="entry name" value="Trypsin"/>
    <property type="match status" value="1"/>
</dbReference>
<dbReference type="PANTHER" id="PTHR24276">
    <property type="entry name" value="POLYSERASE-RELATED"/>
    <property type="match status" value="1"/>
</dbReference>
<keyword evidence="2" id="KW-1015">Disulfide bond</keyword>
<dbReference type="Gene3D" id="2.40.10.10">
    <property type="entry name" value="Trypsin-like serine proteases"/>
    <property type="match status" value="1"/>
</dbReference>
<dbReference type="InterPro" id="IPR009003">
    <property type="entry name" value="Peptidase_S1_PA"/>
</dbReference>
<dbReference type="Proteomes" id="UP000256220">
    <property type="component" value="Unassembled WGS sequence"/>
</dbReference>
<sequence length="481" mass="50431">MLFVYPAMAVSGSTPATYAFAAKVTMEGRACSGSLVSPNWIVTAADCFPENPQGGVPAKATTVVVGRPDLTTTTGLVTQVTSLVRRPDRNLMLAKLASTATGTAPVEIGAAPTAGETIRVAGFGRTKTEWVPNLLHSGPFSVESLTPTTVMLTGDSDTCLGDAGGPAIRETAGKAELVGVSSASWQHGCLGVTESRRGSTGTRVDDLGPWLKQITQITDVSLSDSRVARLQNGSAYLLDGGTWTLQWEAQYGTVAKLRVDGTRIGVLLSTGDLWVKDDTEPATGWFRERDAVTDFALSGSRIAILSGGSAYLKDGDLKAPWTTQWDARYGAATAIGIDGGRVGVLTADRHLLVKDDAVPAGWTDLSDATTAFDLSGNRVTALRDGFVQLKEGGLDAGWTTQWDPQYGKVSKLDIAGTRLGVLLDTGVLWAKDDASPNQPWTAQAAGVTTFGLGAKRIVVLQDGQALLKAGGFEAAWTNLGQ</sequence>
<evidence type="ECO:0000256" key="1">
    <source>
        <dbReference type="ARBA" id="ARBA00007664"/>
    </source>
</evidence>
<organism evidence="4 5">
    <name type="scientific">Amycolatopsis lurida NRRL 2430</name>
    <dbReference type="NCBI Taxonomy" id="1460371"/>
    <lineage>
        <taxon>Bacteria</taxon>
        <taxon>Bacillati</taxon>
        <taxon>Actinomycetota</taxon>
        <taxon>Actinomycetes</taxon>
        <taxon>Pseudonocardiales</taxon>
        <taxon>Pseudonocardiaceae</taxon>
        <taxon>Amycolatopsis</taxon>
    </lineage>
</organism>
<gene>
    <name evidence="4" type="ORF">BB31_03260</name>
</gene>